<dbReference type="PANTHER" id="PTHR33495">
    <property type="entry name" value="ANTI-SIGMA FACTOR ANTAGONIST TM_1081-RELATED-RELATED"/>
    <property type="match status" value="1"/>
</dbReference>
<dbReference type="PROSITE" id="PS50801">
    <property type="entry name" value="STAS"/>
    <property type="match status" value="1"/>
</dbReference>
<evidence type="ECO:0000256" key="2">
    <source>
        <dbReference type="RuleBase" id="RU003749"/>
    </source>
</evidence>
<proteinExistence type="inferred from homology"/>
<dbReference type="Gene3D" id="3.30.750.24">
    <property type="entry name" value="STAS domain"/>
    <property type="match status" value="1"/>
</dbReference>
<sequence>MNIEITQQADISIVTVTGKLDALTAPEYERRLGRLIEEGAQRIVVDFGPLVYVSSAGLRALLNTTKPLQARGGRIVYANLQEPVREVFEMTALLTLFRVHDSLADALADV</sequence>
<evidence type="ECO:0000313" key="5">
    <source>
        <dbReference type="Proteomes" id="UP000019460"/>
    </source>
</evidence>
<gene>
    <name evidence="4" type="ORF">D779_1177</name>
</gene>
<dbReference type="CDD" id="cd07043">
    <property type="entry name" value="STAS_anti-anti-sigma_factors"/>
    <property type="match status" value="1"/>
</dbReference>
<dbReference type="eggNOG" id="COG1366">
    <property type="taxonomic scope" value="Bacteria"/>
</dbReference>
<dbReference type="AlphaFoldDB" id="W9VZ44"/>
<dbReference type="Pfam" id="PF01740">
    <property type="entry name" value="STAS"/>
    <property type="match status" value="1"/>
</dbReference>
<name>W9VZ44_9GAMM</name>
<accession>W9VZ44</accession>
<dbReference type="GO" id="GO:0043856">
    <property type="term" value="F:anti-sigma factor antagonist activity"/>
    <property type="evidence" value="ECO:0007669"/>
    <property type="project" value="InterPro"/>
</dbReference>
<dbReference type="PANTHER" id="PTHR33495:SF14">
    <property type="entry name" value="ANTI-SIGMA FACTOR ANTAGONIST"/>
    <property type="match status" value="1"/>
</dbReference>
<dbReference type="SUPFAM" id="SSF52091">
    <property type="entry name" value="SpoIIaa-like"/>
    <property type="match status" value="1"/>
</dbReference>
<dbReference type="InterPro" id="IPR002645">
    <property type="entry name" value="STAS_dom"/>
</dbReference>
<feature type="domain" description="STAS" evidence="3">
    <location>
        <begin position="1"/>
        <end position="110"/>
    </location>
</feature>
<evidence type="ECO:0000313" key="4">
    <source>
        <dbReference type="EMBL" id="EXJ15670.1"/>
    </source>
</evidence>
<dbReference type="InterPro" id="IPR003658">
    <property type="entry name" value="Anti-sigma_ant"/>
</dbReference>
<dbReference type="STRING" id="1249627.D779_1177"/>
<dbReference type="Proteomes" id="UP000019460">
    <property type="component" value="Unassembled WGS sequence"/>
</dbReference>
<reference evidence="4 5" key="1">
    <citation type="submission" date="2012-11" db="EMBL/GenBank/DDBJ databases">
        <title>Genome assembly of Thiorhodococcus sp. AK35.</title>
        <authorList>
            <person name="Nupur N."/>
            <person name="Khatri I."/>
            <person name="Subramanian S."/>
            <person name="Pinnaka A."/>
        </authorList>
    </citation>
    <scope>NUCLEOTIDE SEQUENCE [LARGE SCALE GENOMIC DNA]</scope>
    <source>
        <strain evidence="4 5">AK35</strain>
    </source>
</reference>
<dbReference type="OrthoDB" id="280847at2"/>
<evidence type="ECO:0000256" key="1">
    <source>
        <dbReference type="ARBA" id="ARBA00009013"/>
    </source>
</evidence>
<dbReference type="RefSeq" id="WP_043752153.1">
    <property type="nucleotide sequence ID" value="NZ_AONC01000023.1"/>
</dbReference>
<dbReference type="NCBIfam" id="TIGR00377">
    <property type="entry name" value="ant_ant_sig"/>
    <property type="match status" value="1"/>
</dbReference>
<keyword evidence="5" id="KW-1185">Reference proteome</keyword>
<comment type="caution">
    <text evidence="4">The sequence shown here is derived from an EMBL/GenBank/DDBJ whole genome shotgun (WGS) entry which is preliminary data.</text>
</comment>
<dbReference type="EMBL" id="AONC01000023">
    <property type="protein sequence ID" value="EXJ15670.1"/>
    <property type="molecule type" value="Genomic_DNA"/>
</dbReference>
<organism evidence="4 5">
    <name type="scientific">Imhoffiella purpurea</name>
    <dbReference type="NCBI Taxonomy" id="1249627"/>
    <lineage>
        <taxon>Bacteria</taxon>
        <taxon>Pseudomonadati</taxon>
        <taxon>Pseudomonadota</taxon>
        <taxon>Gammaproteobacteria</taxon>
        <taxon>Chromatiales</taxon>
        <taxon>Chromatiaceae</taxon>
        <taxon>Imhoffiella</taxon>
    </lineage>
</organism>
<comment type="similarity">
    <text evidence="1 2">Belongs to the anti-sigma-factor antagonist family.</text>
</comment>
<evidence type="ECO:0000259" key="3">
    <source>
        <dbReference type="PROSITE" id="PS50801"/>
    </source>
</evidence>
<protein>
    <recommendedName>
        <fullName evidence="2">Anti-sigma factor antagonist</fullName>
    </recommendedName>
</protein>
<dbReference type="InterPro" id="IPR036513">
    <property type="entry name" value="STAS_dom_sf"/>
</dbReference>